<dbReference type="Gene3D" id="1.10.630.10">
    <property type="entry name" value="Cytochrome P450"/>
    <property type="match status" value="1"/>
</dbReference>
<dbReference type="AlphaFoldDB" id="A0AAW1T4W1"/>
<dbReference type="Proteomes" id="UP001485043">
    <property type="component" value="Unassembled WGS sequence"/>
</dbReference>
<protein>
    <submittedName>
        <fullName evidence="1">Uncharacterized protein</fullName>
    </submittedName>
</protein>
<dbReference type="GO" id="GO:0020037">
    <property type="term" value="F:heme binding"/>
    <property type="evidence" value="ECO:0007669"/>
    <property type="project" value="InterPro"/>
</dbReference>
<sequence>MENFFSRLALDIIGKAVFDYDFDSLTHDDPVIKAVYTTLREAEYRSTAFIPYWNFAPLRAIVPRQRRCTEALGIVNTTLDGLISKCKRLVDEEDQEFQEEFLGGQGSLHPSLLACLW</sequence>
<dbReference type="GO" id="GO:0005506">
    <property type="term" value="F:iron ion binding"/>
    <property type="evidence" value="ECO:0007669"/>
    <property type="project" value="InterPro"/>
</dbReference>
<reference evidence="1 2" key="1">
    <citation type="journal article" date="2024" name="Nat. Commun.">
        <title>Phylogenomics reveals the evolutionary origins of lichenization in chlorophyte algae.</title>
        <authorList>
            <person name="Puginier C."/>
            <person name="Libourel C."/>
            <person name="Otte J."/>
            <person name="Skaloud P."/>
            <person name="Haon M."/>
            <person name="Grisel S."/>
            <person name="Petersen M."/>
            <person name="Berrin J.G."/>
            <person name="Delaux P.M."/>
            <person name="Dal Grande F."/>
            <person name="Keller J."/>
        </authorList>
    </citation>
    <scope>NUCLEOTIDE SEQUENCE [LARGE SCALE GENOMIC DNA]</scope>
    <source>
        <strain evidence="1 2">SAG 2523</strain>
    </source>
</reference>
<keyword evidence="2" id="KW-1185">Reference proteome</keyword>
<evidence type="ECO:0000313" key="1">
    <source>
        <dbReference type="EMBL" id="KAK9864574.1"/>
    </source>
</evidence>
<dbReference type="GO" id="GO:0016705">
    <property type="term" value="F:oxidoreductase activity, acting on paired donors, with incorporation or reduction of molecular oxygen"/>
    <property type="evidence" value="ECO:0007669"/>
    <property type="project" value="InterPro"/>
</dbReference>
<dbReference type="InterPro" id="IPR036396">
    <property type="entry name" value="Cyt_P450_sf"/>
</dbReference>
<dbReference type="SUPFAM" id="SSF48264">
    <property type="entry name" value="Cytochrome P450"/>
    <property type="match status" value="1"/>
</dbReference>
<dbReference type="GO" id="GO:0004497">
    <property type="term" value="F:monooxygenase activity"/>
    <property type="evidence" value="ECO:0007669"/>
    <property type="project" value="InterPro"/>
</dbReference>
<organism evidence="1 2">
    <name type="scientific">Apatococcus fuscideae</name>
    <dbReference type="NCBI Taxonomy" id="2026836"/>
    <lineage>
        <taxon>Eukaryota</taxon>
        <taxon>Viridiplantae</taxon>
        <taxon>Chlorophyta</taxon>
        <taxon>core chlorophytes</taxon>
        <taxon>Trebouxiophyceae</taxon>
        <taxon>Chlorellales</taxon>
        <taxon>Chlorellaceae</taxon>
        <taxon>Apatococcus</taxon>
    </lineage>
</organism>
<dbReference type="EMBL" id="JALJOV010000337">
    <property type="protein sequence ID" value="KAK9864574.1"/>
    <property type="molecule type" value="Genomic_DNA"/>
</dbReference>
<gene>
    <name evidence="1" type="ORF">WJX84_006344</name>
</gene>
<accession>A0AAW1T4W1</accession>
<name>A0AAW1T4W1_9CHLO</name>
<comment type="caution">
    <text evidence="1">The sequence shown here is derived from an EMBL/GenBank/DDBJ whole genome shotgun (WGS) entry which is preliminary data.</text>
</comment>
<proteinExistence type="predicted"/>
<evidence type="ECO:0000313" key="2">
    <source>
        <dbReference type="Proteomes" id="UP001485043"/>
    </source>
</evidence>